<dbReference type="InterPro" id="IPR006976">
    <property type="entry name" value="VanZ-like"/>
</dbReference>
<keyword evidence="4" id="KW-1185">Reference proteome</keyword>
<comment type="caution">
    <text evidence="3">The sequence shown here is derived from an EMBL/GenBank/DDBJ whole genome shotgun (WGS) entry which is preliminary data.</text>
</comment>
<evidence type="ECO:0000313" key="3">
    <source>
        <dbReference type="EMBL" id="MFC6314515.1"/>
    </source>
</evidence>
<gene>
    <name evidence="3" type="ORF">ACFQHW_02910</name>
</gene>
<dbReference type="PANTHER" id="PTHR36834:SF1">
    <property type="entry name" value="INTEGRAL MEMBRANE PROTEIN"/>
    <property type="match status" value="1"/>
</dbReference>
<accession>A0ABW1UNV5</accession>
<feature type="transmembrane region" description="Helical" evidence="1">
    <location>
        <begin position="17"/>
        <end position="36"/>
    </location>
</feature>
<name>A0ABW1UNV5_9LACO</name>
<dbReference type="EMBL" id="JBHSSM010000008">
    <property type="protein sequence ID" value="MFC6314515.1"/>
    <property type="molecule type" value="Genomic_DNA"/>
</dbReference>
<evidence type="ECO:0000256" key="1">
    <source>
        <dbReference type="SAM" id="Phobius"/>
    </source>
</evidence>
<organism evidence="3 4">
    <name type="scientific">Lapidilactobacillus achengensis</name>
    <dbReference type="NCBI Taxonomy" id="2486000"/>
    <lineage>
        <taxon>Bacteria</taxon>
        <taxon>Bacillati</taxon>
        <taxon>Bacillota</taxon>
        <taxon>Bacilli</taxon>
        <taxon>Lactobacillales</taxon>
        <taxon>Lactobacillaceae</taxon>
        <taxon>Lapidilactobacillus</taxon>
    </lineage>
</organism>
<feature type="transmembrane region" description="Helical" evidence="1">
    <location>
        <begin position="131"/>
        <end position="151"/>
    </location>
</feature>
<dbReference type="PANTHER" id="PTHR36834">
    <property type="entry name" value="MEMBRANE PROTEIN-RELATED"/>
    <property type="match status" value="1"/>
</dbReference>
<feature type="transmembrane region" description="Helical" evidence="1">
    <location>
        <begin position="163"/>
        <end position="180"/>
    </location>
</feature>
<reference evidence="4" key="1">
    <citation type="journal article" date="2019" name="Int. J. Syst. Evol. Microbiol.">
        <title>The Global Catalogue of Microorganisms (GCM) 10K type strain sequencing project: providing services to taxonomists for standard genome sequencing and annotation.</title>
        <authorList>
            <consortium name="The Broad Institute Genomics Platform"/>
            <consortium name="The Broad Institute Genome Sequencing Center for Infectious Disease"/>
            <person name="Wu L."/>
            <person name="Ma J."/>
        </authorList>
    </citation>
    <scope>NUCLEOTIDE SEQUENCE [LARGE SCALE GENOMIC DNA]</scope>
    <source>
        <strain evidence="4">CCM 8897</strain>
    </source>
</reference>
<keyword evidence="1" id="KW-0472">Membrane</keyword>
<dbReference type="InterPro" id="IPR053150">
    <property type="entry name" value="Teicoplanin_resist-assoc"/>
</dbReference>
<protein>
    <submittedName>
        <fullName evidence="3">VanZ family protein</fullName>
    </submittedName>
</protein>
<keyword evidence="1" id="KW-0812">Transmembrane</keyword>
<feature type="transmembrane region" description="Helical" evidence="1">
    <location>
        <begin position="104"/>
        <end position="124"/>
    </location>
</feature>
<keyword evidence="1" id="KW-1133">Transmembrane helix</keyword>
<proteinExistence type="predicted"/>
<evidence type="ECO:0000313" key="4">
    <source>
        <dbReference type="Proteomes" id="UP001596310"/>
    </source>
</evidence>
<dbReference type="RefSeq" id="WP_125600489.1">
    <property type="nucleotide sequence ID" value="NZ_JBHSSM010000008.1"/>
</dbReference>
<feature type="transmembrane region" description="Helical" evidence="1">
    <location>
        <begin position="48"/>
        <end position="70"/>
    </location>
</feature>
<evidence type="ECO:0000259" key="2">
    <source>
        <dbReference type="Pfam" id="PF04892"/>
    </source>
</evidence>
<sequence>MIHGPHQTFIAPIQVKAAVMIPVFILLWLWLVLRNLRKNQLSWPRQGVNALLLTYLNLLLSVTVFPFLIFPLGSPIHQLDFGKQTLLTELNPLAFLGYQVSQNLGNLIMLAPLTFLAPLLVARFQRFWQSLALGLLTSLSIECTQLLMNYFYLGNRVFDLSDLLLNTSGSLLGWLLFKLVQRWWPQLLRRLQVA</sequence>
<dbReference type="Proteomes" id="UP001596310">
    <property type="component" value="Unassembled WGS sequence"/>
</dbReference>
<dbReference type="Pfam" id="PF04892">
    <property type="entry name" value="VanZ"/>
    <property type="match status" value="1"/>
</dbReference>
<feature type="domain" description="VanZ-like" evidence="2">
    <location>
        <begin position="59"/>
        <end position="180"/>
    </location>
</feature>